<accession>A0A553P5T7</accession>
<gene>
    <name evidence="2" type="ORF">TCAL_01892</name>
</gene>
<feature type="region of interest" description="Disordered" evidence="1">
    <location>
        <begin position="21"/>
        <end position="82"/>
    </location>
</feature>
<dbReference type="AlphaFoldDB" id="A0A553P5T7"/>
<feature type="non-terminal residue" evidence="2">
    <location>
        <position position="1"/>
    </location>
</feature>
<evidence type="ECO:0000313" key="2">
    <source>
        <dbReference type="EMBL" id="TRY73032.1"/>
    </source>
</evidence>
<comment type="caution">
    <text evidence="2">The sequence shown here is derived from an EMBL/GenBank/DDBJ whole genome shotgun (WGS) entry which is preliminary data.</text>
</comment>
<organism evidence="2 3">
    <name type="scientific">Tigriopus californicus</name>
    <name type="common">Marine copepod</name>
    <dbReference type="NCBI Taxonomy" id="6832"/>
    <lineage>
        <taxon>Eukaryota</taxon>
        <taxon>Metazoa</taxon>
        <taxon>Ecdysozoa</taxon>
        <taxon>Arthropoda</taxon>
        <taxon>Crustacea</taxon>
        <taxon>Multicrustacea</taxon>
        <taxon>Hexanauplia</taxon>
        <taxon>Copepoda</taxon>
        <taxon>Harpacticoida</taxon>
        <taxon>Harpacticidae</taxon>
        <taxon>Tigriopus</taxon>
    </lineage>
</organism>
<feature type="compositionally biased region" description="Polar residues" evidence="1">
    <location>
        <begin position="21"/>
        <end position="30"/>
    </location>
</feature>
<reference evidence="2 3" key="1">
    <citation type="journal article" date="2018" name="Nat. Ecol. Evol.">
        <title>Genomic signatures of mitonuclear coevolution across populations of Tigriopus californicus.</title>
        <authorList>
            <person name="Barreto F.S."/>
            <person name="Watson E.T."/>
            <person name="Lima T.G."/>
            <person name="Willett C.S."/>
            <person name="Edmands S."/>
            <person name="Li W."/>
            <person name="Burton R.S."/>
        </authorList>
    </citation>
    <scope>NUCLEOTIDE SEQUENCE [LARGE SCALE GENOMIC DNA]</scope>
    <source>
        <strain evidence="2 3">San Diego</strain>
    </source>
</reference>
<evidence type="ECO:0000256" key="1">
    <source>
        <dbReference type="SAM" id="MobiDB-lite"/>
    </source>
</evidence>
<proteinExistence type="predicted"/>
<keyword evidence="3" id="KW-1185">Reference proteome</keyword>
<sequence>RSLVSRDGSVRGRPLSVLCDSTNQRIGSQPPTRPCPTNPRISASSPHRARSLRTFGVGPKSRGLGWAISGSDSGRNVSQERE</sequence>
<evidence type="ECO:0000313" key="3">
    <source>
        <dbReference type="Proteomes" id="UP000318571"/>
    </source>
</evidence>
<dbReference type="EMBL" id="VCGU01000007">
    <property type="protein sequence ID" value="TRY73032.1"/>
    <property type="molecule type" value="Genomic_DNA"/>
</dbReference>
<feature type="compositionally biased region" description="Polar residues" evidence="1">
    <location>
        <begin position="70"/>
        <end position="82"/>
    </location>
</feature>
<dbReference type="Proteomes" id="UP000318571">
    <property type="component" value="Chromosome 3"/>
</dbReference>
<protein>
    <submittedName>
        <fullName evidence="2">Uncharacterized protein</fullName>
    </submittedName>
</protein>
<name>A0A553P5T7_TIGCA</name>